<dbReference type="InterPro" id="IPR016032">
    <property type="entry name" value="Sig_transdc_resp-reg_C-effctor"/>
</dbReference>
<dbReference type="SUPFAM" id="SSF46894">
    <property type="entry name" value="C-terminal effector domain of the bipartite response regulators"/>
    <property type="match status" value="1"/>
</dbReference>
<feature type="modified residue" description="4-aspartylphosphate" evidence="8">
    <location>
        <position position="53"/>
    </location>
</feature>
<keyword evidence="6" id="KW-0804">Transcription</keyword>
<dbReference type="AlphaFoldDB" id="G5GHD1"/>
<dbReference type="GO" id="GO:0005829">
    <property type="term" value="C:cytosol"/>
    <property type="evidence" value="ECO:0007669"/>
    <property type="project" value="TreeGrafter"/>
</dbReference>
<dbReference type="SMART" id="SM00862">
    <property type="entry name" value="Trans_reg_C"/>
    <property type="match status" value="1"/>
</dbReference>
<dbReference type="CDD" id="cd00383">
    <property type="entry name" value="trans_reg_C"/>
    <property type="match status" value="1"/>
</dbReference>
<keyword evidence="3" id="KW-0902">Two-component regulatory system</keyword>
<dbReference type="SMART" id="SM00448">
    <property type="entry name" value="REC"/>
    <property type="match status" value="1"/>
</dbReference>
<dbReference type="OrthoDB" id="2028620at2"/>
<evidence type="ECO:0000259" key="10">
    <source>
        <dbReference type="PROSITE" id="PS50110"/>
    </source>
</evidence>
<dbReference type="SUPFAM" id="SSF52172">
    <property type="entry name" value="CheY-like"/>
    <property type="match status" value="1"/>
</dbReference>
<dbReference type="GO" id="GO:0000156">
    <property type="term" value="F:phosphorelay response regulator activity"/>
    <property type="evidence" value="ECO:0007669"/>
    <property type="project" value="TreeGrafter"/>
</dbReference>
<dbReference type="PANTHER" id="PTHR48111">
    <property type="entry name" value="REGULATOR OF RPOS"/>
    <property type="match status" value="1"/>
</dbReference>
<dbReference type="Pfam" id="PF00486">
    <property type="entry name" value="Trans_reg_C"/>
    <property type="match status" value="1"/>
</dbReference>
<feature type="domain" description="Response regulatory" evidence="10">
    <location>
        <begin position="4"/>
        <end position="117"/>
    </location>
</feature>
<evidence type="ECO:0000256" key="8">
    <source>
        <dbReference type="PROSITE-ProRule" id="PRU00169"/>
    </source>
</evidence>
<dbReference type="CDD" id="cd17574">
    <property type="entry name" value="REC_OmpR"/>
    <property type="match status" value="1"/>
</dbReference>
<evidence type="ECO:0000313" key="12">
    <source>
        <dbReference type="EMBL" id="EHI55928.1"/>
    </source>
</evidence>
<dbReference type="STRING" id="679200.HMPREF9333_00971"/>
<feature type="domain" description="OmpR/PhoB-type" evidence="11">
    <location>
        <begin position="126"/>
        <end position="224"/>
    </location>
</feature>
<dbReference type="PROSITE" id="PS51755">
    <property type="entry name" value="OMPR_PHOB"/>
    <property type="match status" value="1"/>
</dbReference>
<dbReference type="GO" id="GO:0006355">
    <property type="term" value="P:regulation of DNA-templated transcription"/>
    <property type="evidence" value="ECO:0007669"/>
    <property type="project" value="InterPro"/>
</dbReference>
<dbReference type="PANTHER" id="PTHR48111:SF40">
    <property type="entry name" value="PHOSPHATE REGULON TRANSCRIPTIONAL REGULATORY PROTEIN PHOB"/>
    <property type="match status" value="1"/>
</dbReference>
<comment type="function">
    <text evidence="7">May play the central regulatory role in sporulation. It may be an element of the effector pathway responsible for the activation of sporulation genes in response to nutritional stress. Spo0A may act in concert with spo0H (a sigma factor) to control the expression of some genes that are critical to the sporulation process.</text>
</comment>
<dbReference type="PATRIC" id="fig|679200.3.peg.1022"/>
<dbReference type="EMBL" id="ACZL01000015">
    <property type="protein sequence ID" value="EHI55928.1"/>
    <property type="molecule type" value="Genomic_DNA"/>
</dbReference>
<dbReference type="GO" id="GO:0000976">
    <property type="term" value="F:transcription cis-regulatory region binding"/>
    <property type="evidence" value="ECO:0007669"/>
    <property type="project" value="TreeGrafter"/>
</dbReference>
<organism evidence="12 13">
    <name type="scientific">Johnsonella ignava ATCC 51276</name>
    <dbReference type="NCBI Taxonomy" id="679200"/>
    <lineage>
        <taxon>Bacteria</taxon>
        <taxon>Bacillati</taxon>
        <taxon>Bacillota</taxon>
        <taxon>Clostridia</taxon>
        <taxon>Lachnospirales</taxon>
        <taxon>Lachnospiraceae</taxon>
        <taxon>Johnsonella</taxon>
    </lineage>
</organism>
<protein>
    <recommendedName>
        <fullName evidence="1">Stage 0 sporulation protein A homolog</fullName>
    </recommendedName>
</protein>
<keyword evidence="5 9" id="KW-0238">DNA-binding</keyword>
<dbReference type="InterPro" id="IPR011006">
    <property type="entry name" value="CheY-like_superfamily"/>
</dbReference>
<evidence type="ECO:0000256" key="4">
    <source>
        <dbReference type="ARBA" id="ARBA00023015"/>
    </source>
</evidence>
<evidence type="ECO:0000256" key="9">
    <source>
        <dbReference type="PROSITE-ProRule" id="PRU01091"/>
    </source>
</evidence>
<dbReference type="InterPro" id="IPR001867">
    <property type="entry name" value="OmpR/PhoB-type_DNA-bd"/>
</dbReference>
<evidence type="ECO:0000256" key="7">
    <source>
        <dbReference type="ARBA" id="ARBA00024867"/>
    </source>
</evidence>
<keyword evidence="4" id="KW-0805">Transcription regulation</keyword>
<feature type="DNA-binding region" description="OmpR/PhoB-type" evidence="9">
    <location>
        <begin position="126"/>
        <end position="224"/>
    </location>
</feature>
<evidence type="ECO:0000313" key="13">
    <source>
        <dbReference type="Proteomes" id="UP000003011"/>
    </source>
</evidence>
<dbReference type="Proteomes" id="UP000003011">
    <property type="component" value="Unassembled WGS sequence"/>
</dbReference>
<name>G5GHD1_9FIRM</name>
<dbReference type="InterPro" id="IPR036388">
    <property type="entry name" value="WH-like_DNA-bd_sf"/>
</dbReference>
<evidence type="ECO:0000259" key="11">
    <source>
        <dbReference type="PROSITE" id="PS51755"/>
    </source>
</evidence>
<dbReference type="GO" id="GO:0032993">
    <property type="term" value="C:protein-DNA complex"/>
    <property type="evidence" value="ECO:0007669"/>
    <property type="project" value="TreeGrafter"/>
</dbReference>
<comment type="caution">
    <text evidence="12">The sequence shown here is derived from an EMBL/GenBank/DDBJ whole genome shotgun (WGS) entry which is preliminary data.</text>
</comment>
<evidence type="ECO:0000256" key="1">
    <source>
        <dbReference type="ARBA" id="ARBA00018672"/>
    </source>
</evidence>
<evidence type="ECO:0000256" key="2">
    <source>
        <dbReference type="ARBA" id="ARBA00022553"/>
    </source>
</evidence>
<accession>G5GHD1</accession>
<dbReference type="Pfam" id="PF00072">
    <property type="entry name" value="Response_reg"/>
    <property type="match status" value="1"/>
</dbReference>
<sequence length="226" mass="26243">MTFDCLIVDDEKTLLESTGEYLNLFGIKTITAQTTQECIDIINEHTIRLILLDINLHKDSGFELCKKIRDISNVPLIFISARSSDDDKVLALHIGGDDYIQKPYSLNYLTAKIKVVLKRYYPETVEEIIKLGKCTVDLKNETVYEADNEIKLKSMEKKLLFYFIKNKGRTIPKEELFQNVWDNTFTGDNTLNVHIHYLRDKFETDPDNPKLFKTVWGIGYMLYDKG</sequence>
<dbReference type="InterPro" id="IPR001789">
    <property type="entry name" value="Sig_transdc_resp-reg_receiver"/>
</dbReference>
<dbReference type="PROSITE" id="PS50110">
    <property type="entry name" value="RESPONSE_REGULATORY"/>
    <property type="match status" value="1"/>
</dbReference>
<dbReference type="RefSeq" id="WP_005540306.1">
    <property type="nucleotide sequence ID" value="NZ_JH378831.1"/>
</dbReference>
<evidence type="ECO:0000256" key="3">
    <source>
        <dbReference type="ARBA" id="ARBA00023012"/>
    </source>
</evidence>
<dbReference type="InterPro" id="IPR039420">
    <property type="entry name" value="WalR-like"/>
</dbReference>
<reference evidence="12 13" key="1">
    <citation type="submission" date="2011-08" db="EMBL/GenBank/DDBJ databases">
        <title>The Genome Sequence of Johnsonella ignava ATCC 51276.</title>
        <authorList>
            <consortium name="The Broad Institute Genome Sequencing Platform"/>
            <person name="Earl A."/>
            <person name="Ward D."/>
            <person name="Feldgarden M."/>
            <person name="Gevers D."/>
            <person name="Izard J."/>
            <person name="Blanton J.M."/>
            <person name="Baranova O.V."/>
            <person name="Dewhirst F.E."/>
            <person name="Young S.K."/>
            <person name="Zeng Q."/>
            <person name="Gargeya S."/>
            <person name="Fitzgerald M."/>
            <person name="Haas B."/>
            <person name="Abouelleil A."/>
            <person name="Alvarado L."/>
            <person name="Arachchi H.M."/>
            <person name="Berlin A."/>
            <person name="Brown A."/>
            <person name="Chapman S.B."/>
            <person name="Chen Z."/>
            <person name="Dunbar C."/>
            <person name="Freedman E."/>
            <person name="Gearin G."/>
            <person name="Gellesch M."/>
            <person name="Goldberg J."/>
            <person name="Griggs A."/>
            <person name="Gujja S."/>
            <person name="Heiman D."/>
            <person name="Howarth C."/>
            <person name="Larson L."/>
            <person name="Lui A."/>
            <person name="MacDonald P.J.P."/>
            <person name="Montmayeur A."/>
            <person name="Murphy C."/>
            <person name="Neiman D."/>
            <person name="Pearson M."/>
            <person name="Priest M."/>
            <person name="Roberts A."/>
            <person name="Saif S."/>
            <person name="Shea T."/>
            <person name="Shenoy N."/>
            <person name="Sisk P."/>
            <person name="Stolte C."/>
            <person name="Sykes S."/>
            <person name="Wortman J."/>
            <person name="Nusbaum C."/>
            <person name="Birren B."/>
        </authorList>
    </citation>
    <scope>NUCLEOTIDE SEQUENCE [LARGE SCALE GENOMIC DNA]</scope>
    <source>
        <strain evidence="12 13">ATCC 51276</strain>
    </source>
</reference>
<proteinExistence type="predicted"/>
<dbReference type="eggNOG" id="COG0745">
    <property type="taxonomic scope" value="Bacteria"/>
</dbReference>
<keyword evidence="13" id="KW-1185">Reference proteome</keyword>
<keyword evidence="2 8" id="KW-0597">Phosphoprotein</keyword>
<dbReference type="HOGENOM" id="CLU_000445_30_4_9"/>
<gene>
    <name evidence="12" type="ORF">HMPREF9333_00971</name>
</gene>
<evidence type="ECO:0000256" key="6">
    <source>
        <dbReference type="ARBA" id="ARBA00023163"/>
    </source>
</evidence>
<dbReference type="Gene3D" id="3.40.50.2300">
    <property type="match status" value="1"/>
</dbReference>
<evidence type="ECO:0000256" key="5">
    <source>
        <dbReference type="ARBA" id="ARBA00023125"/>
    </source>
</evidence>
<dbReference type="Gene3D" id="1.10.10.10">
    <property type="entry name" value="Winged helix-like DNA-binding domain superfamily/Winged helix DNA-binding domain"/>
    <property type="match status" value="1"/>
</dbReference>